<organism evidence="2 3">
    <name type="scientific">Elysia marginata</name>
    <dbReference type="NCBI Taxonomy" id="1093978"/>
    <lineage>
        <taxon>Eukaryota</taxon>
        <taxon>Metazoa</taxon>
        <taxon>Spiralia</taxon>
        <taxon>Lophotrochozoa</taxon>
        <taxon>Mollusca</taxon>
        <taxon>Gastropoda</taxon>
        <taxon>Heterobranchia</taxon>
        <taxon>Euthyneura</taxon>
        <taxon>Panpulmonata</taxon>
        <taxon>Sacoglossa</taxon>
        <taxon>Placobranchoidea</taxon>
        <taxon>Plakobranchidae</taxon>
        <taxon>Elysia</taxon>
    </lineage>
</organism>
<sequence length="131" mass="14048">MFYLLIPYSWFQRAALIHTGKNAHVDAALTAVTRTRSSATQKLESVHWDALMGSVGPIVTPICSPFCGGPDAACNSTTGECLFGDCYPGYTGPKCEISVPAVDNGYTYNRALLASILAVLFLCFGSIMVFL</sequence>
<keyword evidence="1" id="KW-0472">Membrane</keyword>
<evidence type="ECO:0000313" key="3">
    <source>
        <dbReference type="Proteomes" id="UP000762676"/>
    </source>
</evidence>
<protein>
    <recommendedName>
        <fullName evidence="4">EGF-like domain-containing protein</fullName>
    </recommendedName>
</protein>
<keyword evidence="1" id="KW-0812">Transmembrane</keyword>
<reference evidence="2 3" key="1">
    <citation type="journal article" date="2021" name="Elife">
        <title>Chloroplast acquisition without the gene transfer in kleptoplastic sea slugs, Plakobranchus ocellatus.</title>
        <authorList>
            <person name="Maeda T."/>
            <person name="Takahashi S."/>
            <person name="Yoshida T."/>
            <person name="Shimamura S."/>
            <person name="Takaki Y."/>
            <person name="Nagai Y."/>
            <person name="Toyoda A."/>
            <person name="Suzuki Y."/>
            <person name="Arimoto A."/>
            <person name="Ishii H."/>
            <person name="Satoh N."/>
            <person name="Nishiyama T."/>
            <person name="Hasebe M."/>
            <person name="Maruyama T."/>
            <person name="Minagawa J."/>
            <person name="Obokata J."/>
            <person name="Shigenobu S."/>
        </authorList>
    </citation>
    <scope>NUCLEOTIDE SEQUENCE [LARGE SCALE GENOMIC DNA]</scope>
</reference>
<gene>
    <name evidence="2" type="ORF">ElyMa_000377900</name>
</gene>
<keyword evidence="1" id="KW-1133">Transmembrane helix</keyword>
<dbReference type="EMBL" id="BMAT01000740">
    <property type="protein sequence ID" value="GFR72380.1"/>
    <property type="molecule type" value="Genomic_DNA"/>
</dbReference>
<keyword evidence="3" id="KW-1185">Reference proteome</keyword>
<evidence type="ECO:0000256" key="1">
    <source>
        <dbReference type="SAM" id="Phobius"/>
    </source>
</evidence>
<comment type="caution">
    <text evidence="2">The sequence shown here is derived from an EMBL/GenBank/DDBJ whole genome shotgun (WGS) entry which is preliminary data.</text>
</comment>
<feature type="transmembrane region" description="Helical" evidence="1">
    <location>
        <begin position="111"/>
        <end position="130"/>
    </location>
</feature>
<accession>A0AAV4FJ62</accession>
<name>A0AAV4FJ62_9GAST</name>
<evidence type="ECO:0008006" key="4">
    <source>
        <dbReference type="Google" id="ProtNLM"/>
    </source>
</evidence>
<dbReference type="AlphaFoldDB" id="A0AAV4FJ62"/>
<proteinExistence type="predicted"/>
<dbReference type="Proteomes" id="UP000762676">
    <property type="component" value="Unassembled WGS sequence"/>
</dbReference>
<evidence type="ECO:0000313" key="2">
    <source>
        <dbReference type="EMBL" id="GFR72380.1"/>
    </source>
</evidence>